<feature type="region of interest" description="Disordered" evidence="1">
    <location>
        <begin position="22"/>
        <end position="53"/>
    </location>
</feature>
<dbReference type="EMBL" id="CACTIH010002003">
    <property type="protein sequence ID" value="CAA2971227.1"/>
    <property type="molecule type" value="Genomic_DNA"/>
</dbReference>
<sequence>MSGPVVEEIKAKEKFQDELVIKDVKEDEDYEEDTEDFDEEDDDKEDGSPSPYS</sequence>
<dbReference type="Proteomes" id="UP000594638">
    <property type="component" value="Unassembled WGS sequence"/>
</dbReference>
<reference evidence="2 3" key="1">
    <citation type="submission" date="2019-12" db="EMBL/GenBank/DDBJ databases">
        <authorList>
            <person name="Alioto T."/>
            <person name="Alioto T."/>
            <person name="Gomez Garrido J."/>
        </authorList>
    </citation>
    <scope>NUCLEOTIDE SEQUENCE [LARGE SCALE GENOMIC DNA]</scope>
</reference>
<evidence type="ECO:0000313" key="2">
    <source>
        <dbReference type="EMBL" id="CAA2971227.1"/>
    </source>
</evidence>
<dbReference type="AlphaFoldDB" id="A0A8S0QY37"/>
<accession>A0A8S0QY37</accession>
<name>A0A8S0QY37_OLEEU</name>
<comment type="caution">
    <text evidence="2">The sequence shown here is derived from an EMBL/GenBank/DDBJ whole genome shotgun (WGS) entry which is preliminary data.</text>
</comment>
<organism evidence="2 3">
    <name type="scientific">Olea europaea subsp. europaea</name>
    <dbReference type="NCBI Taxonomy" id="158383"/>
    <lineage>
        <taxon>Eukaryota</taxon>
        <taxon>Viridiplantae</taxon>
        <taxon>Streptophyta</taxon>
        <taxon>Embryophyta</taxon>
        <taxon>Tracheophyta</taxon>
        <taxon>Spermatophyta</taxon>
        <taxon>Magnoliopsida</taxon>
        <taxon>eudicotyledons</taxon>
        <taxon>Gunneridae</taxon>
        <taxon>Pentapetalae</taxon>
        <taxon>asterids</taxon>
        <taxon>lamiids</taxon>
        <taxon>Lamiales</taxon>
        <taxon>Oleaceae</taxon>
        <taxon>Oleeae</taxon>
        <taxon>Olea</taxon>
    </lineage>
</organism>
<proteinExistence type="predicted"/>
<gene>
    <name evidence="2" type="ORF">OLEA9_A049640</name>
</gene>
<evidence type="ECO:0000256" key="1">
    <source>
        <dbReference type="SAM" id="MobiDB-lite"/>
    </source>
</evidence>
<dbReference type="Gramene" id="OE9A049640T1">
    <property type="protein sequence ID" value="OE9A049640C1"/>
    <property type="gene ID" value="OE9A049640"/>
</dbReference>
<evidence type="ECO:0000313" key="3">
    <source>
        <dbReference type="Proteomes" id="UP000594638"/>
    </source>
</evidence>
<protein>
    <submittedName>
        <fullName evidence="2">Uncharacterized protein</fullName>
    </submittedName>
</protein>
<keyword evidence="3" id="KW-1185">Reference proteome</keyword>
<feature type="compositionally biased region" description="Acidic residues" evidence="1">
    <location>
        <begin position="26"/>
        <end position="45"/>
    </location>
</feature>